<dbReference type="InterPro" id="IPR012340">
    <property type="entry name" value="NA-bd_OB-fold"/>
</dbReference>
<evidence type="ECO:0000256" key="6">
    <source>
        <dbReference type="ARBA" id="ARBA00033409"/>
    </source>
</evidence>
<sequence length="251" mass="28557">MVKEVVEVTGIVFKRQRYKEADVLAKIISKDMGIFTMLVRGALRPKSKLSASVLAFSFGKYQVLTSQKGLSTLKTYKDVKQFTNLYSDLTLNSYACYLCDLLDHAFIEYQSLGNFYKLILVALDKLNAGVDPEIICQLVELQMLAVYGVRPQLKQCAICGETHGPFDYSISAGGIICQKHFNQIARMHLNDKQVAMIRTLGLIKIERLGQINVKSDTKKVIRKAIDRIYFQTVDINLKTKKFLDEMRRLNI</sequence>
<dbReference type="GO" id="GO:0006302">
    <property type="term" value="P:double-strand break repair"/>
    <property type="evidence" value="ECO:0007669"/>
    <property type="project" value="TreeGrafter"/>
</dbReference>
<protein>
    <recommendedName>
        <fullName evidence="2 7">DNA repair protein RecO</fullName>
    </recommendedName>
    <alternativeName>
        <fullName evidence="6 7">Recombination protein O</fullName>
    </alternativeName>
</protein>
<dbReference type="PANTHER" id="PTHR33991:SF1">
    <property type="entry name" value="DNA REPAIR PROTEIN RECO"/>
    <property type="match status" value="1"/>
</dbReference>
<dbReference type="GO" id="GO:0006310">
    <property type="term" value="P:DNA recombination"/>
    <property type="evidence" value="ECO:0007669"/>
    <property type="project" value="UniProtKB-UniRule"/>
</dbReference>
<dbReference type="InterPro" id="IPR042242">
    <property type="entry name" value="RecO_C"/>
</dbReference>
<keyword evidence="5 7" id="KW-0234">DNA repair</keyword>
<evidence type="ECO:0000313" key="11">
    <source>
        <dbReference type="Proteomes" id="UP000327236"/>
    </source>
</evidence>
<dbReference type="Gene3D" id="2.40.50.140">
    <property type="entry name" value="Nucleic acid-binding proteins"/>
    <property type="match status" value="1"/>
</dbReference>
<evidence type="ECO:0000313" key="10">
    <source>
        <dbReference type="EMBL" id="MEL0565661.1"/>
    </source>
</evidence>
<dbReference type="Pfam" id="PF02565">
    <property type="entry name" value="RecO_C"/>
    <property type="match status" value="1"/>
</dbReference>
<dbReference type="InterPro" id="IPR022572">
    <property type="entry name" value="DNA_rep/recomb_RecO_N"/>
</dbReference>
<dbReference type="HAMAP" id="MF_00201">
    <property type="entry name" value="RecO"/>
    <property type="match status" value="1"/>
</dbReference>
<evidence type="ECO:0000259" key="8">
    <source>
        <dbReference type="Pfam" id="PF11967"/>
    </source>
</evidence>
<dbReference type="KEGG" id="lje:BUE77_04335"/>
<dbReference type="PANTHER" id="PTHR33991">
    <property type="entry name" value="DNA REPAIR PROTEIN RECO"/>
    <property type="match status" value="1"/>
</dbReference>
<name>A0A5N1IER7_LACJE</name>
<keyword evidence="4 7" id="KW-0233">DNA recombination</keyword>
<reference evidence="10 12" key="2">
    <citation type="submission" date="2024-04" db="EMBL/GenBank/DDBJ databases">
        <title>Three lactobacilli isolated from voided urine samples from females with type 2 diabetes.</title>
        <authorList>
            <person name="Kula A."/>
            <person name="Stegman N."/>
            <person name="Putonti C."/>
        </authorList>
    </citation>
    <scope>NUCLEOTIDE SEQUENCE [LARGE SCALE GENOMIC DNA]</scope>
    <source>
        <strain evidence="10 12">1855</strain>
    </source>
</reference>
<evidence type="ECO:0000313" key="12">
    <source>
        <dbReference type="Proteomes" id="UP001385848"/>
    </source>
</evidence>
<dbReference type="Proteomes" id="UP001385848">
    <property type="component" value="Unassembled WGS sequence"/>
</dbReference>
<evidence type="ECO:0000256" key="7">
    <source>
        <dbReference type="HAMAP-Rule" id="MF_00201"/>
    </source>
</evidence>
<dbReference type="InterPro" id="IPR003717">
    <property type="entry name" value="RecO"/>
</dbReference>
<dbReference type="SUPFAM" id="SSF57863">
    <property type="entry name" value="ArfGap/RecO-like zinc finger"/>
    <property type="match status" value="1"/>
</dbReference>
<organism evidence="9 11">
    <name type="scientific">Lactobacillus jensenii</name>
    <dbReference type="NCBI Taxonomy" id="109790"/>
    <lineage>
        <taxon>Bacteria</taxon>
        <taxon>Bacillati</taxon>
        <taxon>Bacillota</taxon>
        <taxon>Bacilli</taxon>
        <taxon>Lactobacillales</taxon>
        <taxon>Lactobacillaceae</taxon>
        <taxon>Lactobacillus</taxon>
    </lineage>
</organism>
<evidence type="ECO:0000313" key="9">
    <source>
        <dbReference type="EMBL" id="KAA9323596.1"/>
    </source>
</evidence>
<dbReference type="InterPro" id="IPR037278">
    <property type="entry name" value="ARFGAP/RecO"/>
</dbReference>
<dbReference type="RefSeq" id="WP_006584806.1">
    <property type="nucleotide sequence ID" value="NZ_CATOUV010000001.1"/>
</dbReference>
<evidence type="ECO:0000256" key="5">
    <source>
        <dbReference type="ARBA" id="ARBA00023204"/>
    </source>
</evidence>
<evidence type="ECO:0000256" key="2">
    <source>
        <dbReference type="ARBA" id="ARBA00021310"/>
    </source>
</evidence>
<gene>
    <name evidence="7 9" type="primary">recO</name>
    <name evidence="10" type="ORF">AAC431_07035</name>
    <name evidence="9" type="ORF">F6H94_02235</name>
</gene>
<dbReference type="GO" id="GO:0043590">
    <property type="term" value="C:bacterial nucleoid"/>
    <property type="evidence" value="ECO:0007669"/>
    <property type="project" value="TreeGrafter"/>
</dbReference>
<dbReference type="Gene3D" id="1.20.1440.120">
    <property type="entry name" value="Recombination protein O, C-terminal domain"/>
    <property type="match status" value="1"/>
</dbReference>
<dbReference type="OrthoDB" id="9797083at2"/>
<dbReference type="SUPFAM" id="SSF50249">
    <property type="entry name" value="Nucleic acid-binding proteins"/>
    <property type="match status" value="1"/>
</dbReference>
<dbReference type="Gene3D" id="6.20.220.20">
    <property type="entry name" value="Recombination protein O, zinc-binding domain"/>
    <property type="match status" value="1"/>
</dbReference>
<keyword evidence="3 7" id="KW-0227">DNA damage</keyword>
<dbReference type="AlphaFoldDB" id="A0A5N1IER7"/>
<evidence type="ECO:0000256" key="1">
    <source>
        <dbReference type="ARBA" id="ARBA00007452"/>
    </source>
</evidence>
<feature type="domain" description="DNA replication/recombination mediator RecO N-terminal" evidence="8">
    <location>
        <begin position="6"/>
        <end position="82"/>
    </location>
</feature>
<comment type="function">
    <text evidence="7">Involved in DNA repair and RecF pathway recombination.</text>
</comment>
<dbReference type="Proteomes" id="UP000327236">
    <property type="component" value="Unassembled WGS sequence"/>
</dbReference>
<dbReference type="Pfam" id="PF11967">
    <property type="entry name" value="RecO_N"/>
    <property type="match status" value="1"/>
</dbReference>
<keyword evidence="12" id="KW-1185">Reference proteome</keyword>
<reference evidence="9 11" key="1">
    <citation type="submission" date="2019-09" db="EMBL/GenBank/DDBJ databases">
        <title>Draft genome sequence assemblies of isolates from the urinary tract.</title>
        <authorList>
            <person name="Mores C.R."/>
            <person name="Putonti C."/>
            <person name="Wolfe A.J."/>
        </authorList>
    </citation>
    <scope>NUCLEOTIDE SEQUENCE [LARGE SCALE GENOMIC DNA]</scope>
    <source>
        <strain evidence="9 11">UMB246</strain>
    </source>
</reference>
<evidence type="ECO:0000256" key="4">
    <source>
        <dbReference type="ARBA" id="ARBA00023172"/>
    </source>
</evidence>
<dbReference type="EMBL" id="JBBVUL010000014">
    <property type="protein sequence ID" value="MEL0565661.1"/>
    <property type="molecule type" value="Genomic_DNA"/>
</dbReference>
<comment type="similarity">
    <text evidence="1 7">Belongs to the RecO family.</text>
</comment>
<dbReference type="GeneID" id="31742936"/>
<evidence type="ECO:0000256" key="3">
    <source>
        <dbReference type="ARBA" id="ARBA00022763"/>
    </source>
</evidence>
<accession>A0A5N1IER7</accession>
<comment type="caution">
    <text evidence="9">The sequence shown here is derived from an EMBL/GenBank/DDBJ whole genome shotgun (WGS) entry which is preliminary data.</text>
</comment>
<dbReference type="EMBL" id="VYWW01000007">
    <property type="protein sequence ID" value="KAA9323596.1"/>
    <property type="molecule type" value="Genomic_DNA"/>
</dbReference>
<proteinExistence type="inferred from homology"/>
<dbReference type="NCBIfam" id="TIGR00613">
    <property type="entry name" value="reco"/>
    <property type="match status" value="1"/>
</dbReference>